<gene>
    <name evidence="2" type="ORF">HMN09_01411300</name>
</gene>
<name>A0A8H6RXM9_MYCCL</name>
<evidence type="ECO:0000313" key="3">
    <source>
        <dbReference type="Proteomes" id="UP000613580"/>
    </source>
</evidence>
<evidence type="ECO:0000313" key="2">
    <source>
        <dbReference type="EMBL" id="KAF7288266.1"/>
    </source>
</evidence>
<feature type="compositionally biased region" description="Acidic residues" evidence="1">
    <location>
        <begin position="116"/>
        <end position="135"/>
    </location>
</feature>
<keyword evidence="3" id="KW-1185">Reference proteome</keyword>
<accession>A0A8H6RXM9</accession>
<sequence>MAGPTKRDKNNFQNAKNRFFQLLDDAKYVTDTPCMVDTDNLRCGSSHINFMLNTPLSFRRLVSQKHCRLATRDLTADEIRSLDPRPNRQTPRKFTWVQIPRTAHLRHKGIPVSTSSDEEDEETGESDIAMDDEDHADGSRANTEQSSMEDAEEQPEDNEREQGDIPSLDQAPTSPHAS</sequence>
<feature type="compositionally biased region" description="Acidic residues" evidence="1">
    <location>
        <begin position="147"/>
        <end position="159"/>
    </location>
</feature>
<dbReference type="EMBL" id="JACAZE010000042">
    <property type="protein sequence ID" value="KAF7288266.1"/>
    <property type="molecule type" value="Genomic_DNA"/>
</dbReference>
<dbReference type="AlphaFoldDB" id="A0A8H6RXM9"/>
<proteinExistence type="predicted"/>
<dbReference type="Proteomes" id="UP000613580">
    <property type="component" value="Unassembled WGS sequence"/>
</dbReference>
<comment type="caution">
    <text evidence="2">The sequence shown here is derived from an EMBL/GenBank/DDBJ whole genome shotgun (WGS) entry which is preliminary data.</text>
</comment>
<evidence type="ECO:0000256" key="1">
    <source>
        <dbReference type="SAM" id="MobiDB-lite"/>
    </source>
</evidence>
<organism evidence="2 3">
    <name type="scientific">Mycena chlorophos</name>
    <name type="common">Agaric fungus</name>
    <name type="synonym">Agaricus chlorophos</name>
    <dbReference type="NCBI Taxonomy" id="658473"/>
    <lineage>
        <taxon>Eukaryota</taxon>
        <taxon>Fungi</taxon>
        <taxon>Dikarya</taxon>
        <taxon>Basidiomycota</taxon>
        <taxon>Agaricomycotina</taxon>
        <taxon>Agaricomycetes</taxon>
        <taxon>Agaricomycetidae</taxon>
        <taxon>Agaricales</taxon>
        <taxon>Marasmiineae</taxon>
        <taxon>Mycenaceae</taxon>
        <taxon>Mycena</taxon>
    </lineage>
</organism>
<reference evidence="2" key="1">
    <citation type="submission" date="2020-05" db="EMBL/GenBank/DDBJ databases">
        <title>Mycena genomes resolve the evolution of fungal bioluminescence.</title>
        <authorList>
            <person name="Tsai I.J."/>
        </authorList>
    </citation>
    <scope>NUCLEOTIDE SEQUENCE</scope>
    <source>
        <strain evidence="2">110903Hualien_Pintung</strain>
    </source>
</reference>
<protein>
    <submittedName>
        <fullName evidence="2">Uncharacterized protein</fullName>
    </submittedName>
</protein>
<feature type="region of interest" description="Disordered" evidence="1">
    <location>
        <begin position="105"/>
        <end position="178"/>
    </location>
</feature>